<comment type="caution">
    <text evidence="2">The sequence shown here is derived from an EMBL/GenBank/DDBJ whole genome shotgun (WGS) entry which is preliminary data.</text>
</comment>
<proteinExistence type="predicted"/>
<dbReference type="EMBL" id="JXTB01000595">
    <property type="protein sequence ID" value="PON35808.1"/>
    <property type="molecule type" value="Genomic_DNA"/>
</dbReference>
<keyword evidence="3" id="KW-1185">Reference proteome</keyword>
<feature type="compositionally biased region" description="Basic and acidic residues" evidence="1">
    <location>
        <begin position="263"/>
        <end position="272"/>
    </location>
</feature>
<feature type="compositionally biased region" description="Acidic residues" evidence="1">
    <location>
        <begin position="192"/>
        <end position="206"/>
    </location>
</feature>
<keyword evidence="2" id="KW-0472">Membrane</keyword>
<organism evidence="2 3">
    <name type="scientific">Parasponia andersonii</name>
    <name type="common">Sponia andersonii</name>
    <dbReference type="NCBI Taxonomy" id="3476"/>
    <lineage>
        <taxon>Eukaryota</taxon>
        <taxon>Viridiplantae</taxon>
        <taxon>Streptophyta</taxon>
        <taxon>Embryophyta</taxon>
        <taxon>Tracheophyta</taxon>
        <taxon>Spermatophyta</taxon>
        <taxon>Magnoliopsida</taxon>
        <taxon>eudicotyledons</taxon>
        <taxon>Gunneridae</taxon>
        <taxon>Pentapetalae</taxon>
        <taxon>rosids</taxon>
        <taxon>fabids</taxon>
        <taxon>Rosales</taxon>
        <taxon>Cannabaceae</taxon>
        <taxon>Parasponia</taxon>
    </lineage>
</organism>
<dbReference type="Proteomes" id="UP000237105">
    <property type="component" value="Unassembled WGS sequence"/>
</dbReference>
<evidence type="ECO:0000313" key="2">
    <source>
        <dbReference type="EMBL" id="PON35808.1"/>
    </source>
</evidence>
<dbReference type="PANTHER" id="PTHR35719:SF2">
    <property type="entry name" value="ABC TRANSMEMBRANE TYPE-1 DOMAIN-CONTAINING PROTEIN"/>
    <property type="match status" value="1"/>
</dbReference>
<reference evidence="3" key="1">
    <citation type="submission" date="2016-06" db="EMBL/GenBank/DDBJ databases">
        <title>Parallel loss of symbiosis genes in relatives of nitrogen-fixing non-legume Parasponia.</title>
        <authorList>
            <person name="Van Velzen R."/>
            <person name="Holmer R."/>
            <person name="Bu F."/>
            <person name="Rutten L."/>
            <person name="Van Zeijl A."/>
            <person name="Liu W."/>
            <person name="Santuari L."/>
            <person name="Cao Q."/>
            <person name="Sharma T."/>
            <person name="Shen D."/>
            <person name="Roswanjaya Y."/>
            <person name="Wardhani T."/>
            <person name="Kalhor M.S."/>
            <person name="Jansen J."/>
            <person name="Van den Hoogen J."/>
            <person name="Gungor B."/>
            <person name="Hartog M."/>
            <person name="Hontelez J."/>
            <person name="Verver J."/>
            <person name="Yang W.-C."/>
            <person name="Schijlen E."/>
            <person name="Repin R."/>
            <person name="Schilthuizen M."/>
            <person name="Schranz E."/>
            <person name="Heidstra R."/>
            <person name="Miyata K."/>
            <person name="Fedorova E."/>
            <person name="Kohlen W."/>
            <person name="Bisseling T."/>
            <person name="Smit S."/>
            <person name="Geurts R."/>
        </authorList>
    </citation>
    <scope>NUCLEOTIDE SEQUENCE [LARGE SCALE GENOMIC DNA]</scope>
    <source>
        <strain evidence="3">cv. WU1-14</strain>
    </source>
</reference>
<feature type="region of interest" description="Disordered" evidence="1">
    <location>
        <begin position="249"/>
        <end position="272"/>
    </location>
</feature>
<name>A0A2P5AGZ3_PARAD</name>
<gene>
    <name evidence="2" type="ORF">PanWU01x14_333280</name>
</gene>
<dbReference type="STRING" id="3476.A0A2P5AGZ3"/>
<evidence type="ECO:0000313" key="3">
    <source>
        <dbReference type="Proteomes" id="UP000237105"/>
    </source>
</evidence>
<dbReference type="PANTHER" id="PTHR35719">
    <property type="entry name" value="OS01G0680600 PROTEIN"/>
    <property type="match status" value="1"/>
</dbReference>
<accession>A0A2P5AGZ3</accession>
<evidence type="ECO:0000256" key="1">
    <source>
        <dbReference type="SAM" id="MobiDB-lite"/>
    </source>
</evidence>
<keyword evidence="2" id="KW-0812">Transmembrane</keyword>
<sequence length="300" mass="34364">MASGVVVLLLTQPPPWRPTFSLRPLSLVSPSSSSFHYRHSWSVARYRRWDSNAETGRSQRFSFDFRGKRDDNEDEYEEYEEELYGSKGKKRRWWSDESPEMEEGPGGILEEAIDAFWILKVFKSYGWMLPVILVSWLLATGPKAFLMALALPLGQSALSLAFKKLWGRSQSRPKRRRTRVRKKQSSRTVTDAETEEEEAAEEEDDGRELRRNKMGYQSWVVGNEGSVDKGGQNGTTFGGWDDLERAKSGVRPTRMSGGSGKTASEKGKLSRRERKSDTPLLLRFLIAFFPFLGSWSKMLW</sequence>
<feature type="compositionally biased region" description="Basic residues" evidence="1">
    <location>
        <begin position="173"/>
        <end position="185"/>
    </location>
</feature>
<protein>
    <submittedName>
        <fullName evidence="2">Transmembrane protein</fullName>
    </submittedName>
</protein>
<dbReference type="AlphaFoldDB" id="A0A2P5AGZ3"/>
<feature type="region of interest" description="Disordered" evidence="1">
    <location>
        <begin position="173"/>
        <end position="207"/>
    </location>
</feature>
<dbReference type="OrthoDB" id="785439at2759"/>